<dbReference type="EMBL" id="JAXCLX010000002">
    <property type="protein sequence ID" value="MDY0872563.1"/>
    <property type="molecule type" value="Genomic_DNA"/>
</dbReference>
<dbReference type="InterPro" id="IPR006311">
    <property type="entry name" value="TAT_signal"/>
</dbReference>
<accession>A0ABU5DZ98</accession>
<feature type="signal peptide" evidence="1">
    <location>
        <begin position="1"/>
        <end position="40"/>
    </location>
</feature>
<dbReference type="SUPFAM" id="SSF51126">
    <property type="entry name" value="Pectin lyase-like"/>
    <property type="match status" value="1"/>
</dbReference>
<sequence>MPRQNDQLPTSPFPRLNRRQFAQMMLAAGLVALGKRQAWAAIADGFSAETQKAIAAARSVKYFTRWGNGGHSGENWSNAMPLQWLSKSQALAGPGDALLLAVDPAKPALFELGRKKPQVFLRNAGTADAPIIVMAGVVNDAGALALPAGDDAGAQFRSVAPWSVAEFNRGKGAPFFIGIEKGAAHALLAGFRMEGTSGDGFFKFRSGKTKSADFNGFTFADIAGTNVGRVIETDEGSRLRNITVRDCRAFGIIRGFARFHDLSQAVFRNLDLDANNLDAGAKNVCQLIAITKGSDILFENVKLSNAISTKTLADGSPGYTQGDGIVTESGTSRVTIRNCHGSNMGDAAFDLKTRNVTIEKSGSDNCKFGARIWAMGDNLIRDCDFREPVSRGNSAGCCVQVTGQCEIVDTKLQAGDGTFAFGLNKLKSMEPPVIRMHGGAIDLRQGATLAHSNATGVIELHDVAVNGEMRSETITVDSSTAP</sequence>
<evidence type="ECO:0000313" key="2">
    <source>
        <dbReference type="EMBL" id="MDY0872563.1"/>
    </source>
</evidence>
<comment type="caution">
    <text evidence="2">The sequence shown here is derived from an EMBL/GenBank/DDBJ whole genome shotgun (WGS) entry which is preliminary data.</text>
</comment>
<reference evidence="2 3" key="1">
    <citation type="journal article" date="2013" name="Antonie Van Leeuwenhoek">
        <title>Dongia rigui sp. nov., isolated from freshwater of a large wetland in Korea.</title>
        <authorList>
            <person name="Baik K.S."/>
            <person name="Hwang Y.M."/>
            <person name="Choi J.S."/>
            <person name="Kwon J."/>
            <person name="Seong C.N."/>
        </authorList>
    </citation>
    <scope>NUCLEOTIDE SEQUENCE [LARGE SCALE GENOMIC DNA]</scope>
    <source>
        <strain evidence="2 3">04SU4-P</strain>
    </source>
</reference>
<dbReference type="InterPro" id="IPR011050">
    <property type="entry name" value="Pectin_lyase_fold/virulence"/>
</dbReference>
<dbReference type="PROSITE" id="PS51318">
    <property type="entry name" value="TAT"/>
    <property type="match status" value="1"/>
</dbReference>
<evidence type="ECO:0000256" key="1">
    <source>
        <dbReference type="SAM" id="SignalP"/>
    </source>
</evidence>
<dbReference type="RefSeq" id="WP_320501037.1">
    <property type="nucleotide sequence ID" value="NZ_JAXCLX010000002.1"/>
</dbReference>
<keyword evidence="3" id="KW-1185">Reference proteome</keyword>
<protein>
    <recommendedName>
        <fullName evidence="4">Right handed beta helix domain-containing protein</fullName>
    </recommendedName>
</protein>
<dbReference type="Gene3D" id="2.160.20.10">
    <property type="entry name" value="Single-stranded right-handed beta-helix, Pectin lyase-like"/>
    <property type="match status" value="1"/>
</dbReference>
<name>A0ABU5DZ98_9PROT</name>
<keyword evidence="1" id="KW-0732">Signal</keyword>
<feature type="chain" id="PRO_5047298467" description="Right handed beta helix domain-containing protein" evidence="1">
    <location>
        <begin position="41"/>
        <end position="482"/>
    </location>
</feature>
<dbReference type="InterPro" id="IPR012334">
    <property type="entry name" value="Pectin_lyas_fold"/>
</dbReference>
<evidence type="ECO:0000313" key="3">
    <source>
        <dbReference type="Proteomes" id="UP001271769"/>
    </source>
</evidence>
<evidence type="ECO:0008006" key="4">
    <source>
        <dbReference type="Google" id="ProtNLM"/>
    </source>
</evidence>
<organism evidence="2 3">
    <name type="scientific">Dongia rigui</name>
    <dbReference type="NCBI Taxonomy" id="940149"/>
    <lineage>
        <taxon>Bacteria</taxon>
        <taxon>Pseudomonadati</taxon>
        <taxon>Pseudomonadota</taxon>
        <taxon>Alphaproteobacteria</taxon>
        <taxon>Rhodospirillales</taxon>
        <taxon>Dongiaceae</taxon>
        <taxon>Dongia</taxon>
    </lineage>
</organism>
<gene>
    <name evidence="2" type="ORF">SMD31_11535</name>
</gene>
<dbReference type="Proteomes" id="UP001271769">
    <property type="component" value="Unassembled WGS sequence"/>
</dbReference>
<proteinExistence type="predicted"/>